<dbReference type="Proteomes" id="UP000199202">
    <property type="component" value="Unassembled WGS sequence"/>
</dbReference>
<gene>
    <name evidence="1" type="ORF">SAMN05421869_110140</name>
</gene>
<accession>A0A1G8TE20</accession>
<dbReference type="EMBL" id="FNDJ01000010">
    <property type="protein sequence ID" value="SDJ39155.1"/>
    <property type="molecule type" value="Genomic_DNA"/>
</dbReference>
<keyword evidence="2" id="KW-1185">Reference proteome</keyword>
<organism evidence="1 2">
    <name type="scientific">Nonomuraea jiangxiensis</name>
    <dbReference type="NCBI Taxonomy" id="633440"/>
    <lineage>
        <taxon>Bacteria</taxon>
        <taxon>Bacillati</taxon>
        <taxon>Actinomycetota</taxon>
        <taxon>Actinomycetes</taxon>
        <taxon>Streptosporangiales</taxon>
        <taxon>Streptosporangiaceae</taxon>
        <taxon>Nonomuraea</taxon>
    </lineage>
</organism>
<reference evidence="1 2" key="1">
    <citation type="submission" date="2016-10" db="EMBL/GenBank/DDBJ databases">
        <authorList>
            <person name="de Groot N.N."/>
        </authorList>
    </citation>
    <scope>NUCLEOTIDE SEQUENCE [LARGE SCALE GENOMIC DNA]</scope>
    <source>
        <strain evidence="1 2">CGMCC 4.6533</strain>
    </source>
</reference>
<evidence type="ECO:0000313" key="2">
    <source>
        <dbReference type="Proteomes" id="UP000199202"/>
    </source>
</evidence>
<evidence type="ECO:0000313" key="1">
    <source>
        <dbReference type="EMBL" id="SDJ39155.1"/>
    </source>
</evidence>
<proteinExistence type="predicted"/>
<sequence length="32" mass="3836">MDLWADWDDAVELRMQLDATLVEITELREEND</sequence>
<dbReference type="AlphaFoldDB" id="A0A1G8TE20"/>
<protein>
    <submittedName>
        <fullName evidence="1">Uncharacterized protein</fullName>
    </submittedName>
</protein>
<name>A0A1G8TE20_9ACTN</name>